<keyword evidence="9" id="KW-0539">Nucleus</keyword>
<keyword evidence="8" id="KW-0653">Protein transport</keyword>
<dbReference type="InterPro" id="IPR013883">
    <property type="entry name" value="TF_Iwr1_dom"/>
</dbReference>
<feature type="region of interest" description="Disordered" evidence="10">
    <location>
        <begin position="33"/>
        <end position="58"/>
    </location>
</feature>
<comment type="caution">
    <text evidence="12">The sequence shown here is derived from an EMBL/GenBank/DDBJ whole genome shotgun (WGS) entry which is preliminary data.</text>
</comment>
<comment type="subcellular location">
    <subcellularLocation>
        <location evidence="3">Cytoplasm</location>
    </subcellularLocation>
    <subcellularLocation>
        <location evidence="2">Nucleus</location>
    </subcellularLocation>
</comment>
<dbReference type="GO" id="GO:0005634">
    <property type="term" value="C:nucleus"/>
    <property type="evidence" value="ECO:0007669"/>
    <property type="project" value="UniProtKB-SubCell"/>
</dbReference>
<evidence type="ECO:0000256" key="4">
    <source>
        <dbReference type="ARBA" id="ARBA00010218"/>
    </source>
</evidence>
<evidence type="ECO:0000256" key="3">
    <source>
        <dbReference type="ARBA" id="ARBA00004496"/>
    </source>
</evidence>
<evidence type="ECO:0000313" key="12">
    <source>
        <dbReference type="EMBL" id="KAJ1981441.1"/>
    </source>
</evidence>
<proteinExistence type="inferred from homology"/>
<evidence type="ECO:0000256" key="2">
    <source>
        <dbReference type="ARBA" id="ARBA00004123"/>
    </source>
</evidence>
<dbReference type="AlphaFoldDB" id="A0A9W8B8N8"/>
<evidence type="ECO:0000259" key="11">
    <source>
        <dbReference type="Pfam" id="PF08574"/>
    </source>
</evidence>
<dbReference type="InterPro" id="IPR040218">
    <property type="entry name" value="SLC7A6OS"/>
</dbReference>
<dbReference type="OrthoDB" id="6255506at2759"/>
<keyword evidence="7" id="KW-0963">Cytoplasm</keyword>
<protein>
    <recommendedName>
        <fullName evidence="5">Probable RNA polymerase II nuclear localization protein SLC7A6OS</fullName>
    </recommendedName>
</protein>
<feature type="compositionally biased region" description="Basic and acidic residues" evidence="10">
    <location>
        <begin position="37"/>
        <end position="58"/>
    </location>
</feature>
<dbReference type="PANTHER" id="PTHR31196:SF2">
    <property type="entry name" value="RNA POLYMERASE II NUCLEAR LOCALIZATION PROTEIN SLC7A6OS-RELATED"/>
    <property type="match status" value="1"/>
</dbReference>
<feature type="compositionally biased region" description="Acidic residues" evidence="10">
    <location>
        <begin position="279"/>
        <end position="291"/>
    </location>
</feature>
<evidence type="ECO:0000256" key="9">
    <source>
        <dbReference type="ARBA" id="ARBA00023242"/>
    </source>
</evidence>
<dbReference type="GO" id="GO:0032502">
    <property type="term" value="P:developmental process"/>
    <property type="evidence" value="ECO:0007669"/>
    <property type="project" value="TreeGrafter"/>
</dbReference>
<dbReference type="PANTHER" id="PTHR31196">
    <property type="entry name" value="RNA POLYMERASE II NUCLEAR LOCALIZATION PROTEIN SLC7A6OS-RELATED"/>
    <property type="match status" value="1"/>
</dbReference>
<evidence type="ECO:0000313" key="13">
    <source>
        <dbReference type="Proteomes" id="UP001151582"/>
    </source>
</evidence>
<evidence type="ECO:0000256" key="6">
    <source>
        <dbReference type="ARBA" id="ARBA00022448"/>
    </source>
</evidence>
<gene>
    <name evidence="12" type="ORF">H4R34_002073</name>
</gene>
<dbReference type="Pfam" id="PF08574">
    <property type="entry name" value="Iwr1"/>
    <property type="match status" value="1"/>
</dbReference>
<evidence type="ECO:0000256" key="8">
    <source>
        <dbReference type="ARBA" id="ARBA00022927"/>
    </source>
</evidence>
<feature type="domain" description="Transcription factor Iwr1" evidence="11">
    <location>
        <begin position="214"/>
        <end position="282"/>
    </location>
</feature>
<evidence type="ECO:0000256" key="7">
    <source>
        <dbReference type="ARBA" id="ARBA00022490"/>
    </source>
</evidence>
<evidence type="ECO:0000256" key="1">
    <source>
        <dbReference type="ARBA" id="ARBA00003202"/>
    </source>
</evidence>
<organism evidence="12 13">
    <name type="scientific">Dimargaris verticillata</name>
    <dbReference type="NCBI Taxonomy" id="2761393"/>
    <lineage>
        <taxon>Eukaryota</taxon>
        <taxon>Fungi</taxon>
        <taxon>Fungi incertae sedis</taxon>
        <taxon>Zoopagomycota</taxon>
        <taxon>Kickxellomycotina</taxon>
        <taxon>Dimargaritomycetes</taxon>
        <taxon>Dimargaritales</taxon>
        <taxon>Dimargaritaceae</taxon>
        <taxon>Dimargaris</taxon>
    </lineage>
</organism>
<comment type="function">
    <text evidence="1">Directs RNA polymerase II nuclear import.</text>
</comment>
<feature type="region of interest" description="Disordered" evidence="10">
    <location>
        <begin position="257"/>
        <end position="291"/>
    </location>
</feature>
<keyword evidence="13" id="KW-1185">Reference proteome</keyword>
<reference evidence="12" key="1">
    <citation type="submission" date="2022-07" db="EMBL/GenBank/DDBJ databases">
        <title>Phylogenomic reconstructions and comparative analyses of Kickxellomycotina fungi.</title>
        <authorList>
            <person name="Reynolds N.K."/>
            <person name="Stajich J.E."/>
            <person name="Barry K."/>
            <person name="Grigoriev I.V."/>
            <person name="Crous P."/>
            <person name="Smith M.E."/>
        </authorList>
    </citation>
    <scope>NUCLEOTIDE SEQUENCE</scope>
    <source>
        <strain evidence="12">RSA 567</strain>
    </source>
</reference>
<dbReference type="GO" id="GO:0015031">
    <property type="term" value="P:protein transport"/>
    <property type="evidence" value="ECO:0007669"/>
    <property type="project" value="UniProtKB-KW"/>
</dbReference>
<dbReference type="Proteomes" id="UP001151582">
    <property type="component" value="Unassembled WGS sequence"/>
</dbReference>
<comment type="similarity">
    <text evidence="4">Belongs to the IWR1/SLC7A6OS family.</text>
</comment>
<keyword evidence="6" id="KW-0813">Transport</keyword>
<feature type="compositionally biased region" description="Acidic residues" evidence="10">
    <location>
        <begin position="261"/>
        <end position="270"/>
    </location>
</feature>
<sequence length="291" mass="32928">MPELHAGASKPLTILRIKRKRTEEPLDALKVESGINVDDKRIKSHSTDTEKKSPGTEADMPRLFRLAETVDIQTFDDQEQTKLLQAKIHRLANRHLSARFEKPENLPTGINEIIDQKKAKIASDKKSDARNARFRVVNRNRTPVINQSPEAIAAKLKGASDGPSVSELFHLVDAVKDSQISPSSLPRPGQPSSSATDSLIPMMEQYLSVDQTSDDYVYDVYYVDTADDDEFDVIRAQKTYGSLLWTGVEDDNYEFVPTSESECDEEDSNAEDYYAHDYPDEDDWSDEDRRE</sequence>
<name>A0A9W8B8N8_9FUNG</name>
<dbReference type="EMBL" id="JANBQB010000125">
    <property type="protein sequence ID" value="KAJ1981441.1"/>
    <property type="molecule type" value="Genomic_DNA"/>
</dbReference>
<accession>A0A9W8B8N8</accession>
<dbReference type="GO" id="GO:0005737">
    <property type="term" value="C:cytoplasm"/>
    <property type="evidence" value="ECO:0007669"/>
    <property type="project" value="UniProtKB-SubCell"/>
</dbReference>
<evidence type="ECO:0000256" key="10">
    <source>
        <dbReference type="SAM" id="MobiDB-lite"/>
    </source>
</evidence>
<evidence type="ECO:0000256" key="5">
    <source>
        <dbReference type="ARBA" id="ARBA00017036"/>
    </source>
</evidence>